<dbReference type="Proteomes" id="UP000494329">
    <property type="component" value="Unassembled WGS sequence"/>
</dbReference>
<dbReference type="EMBL" id="CADIKF010000020">
    <property type="protein sequence ID" value="CAB3758351.1"/>
    <property type="molecule type" value="Genomic_DNA"/>
</dbReference>
<protein>
    <recommendedName>
        <fullName evidence="5">DUF3613 domain-containing protein</fullName>
    </recommendedName>
</protein>
<keyword evidence="4" id="KW-1185">Reference proteome</keyword>
<evidence type="ECO:0008006" key="5">
    <source>
        <dbReference type="Google" id="ProtNLM"/>
    </source>
</evidence>
<feature type="chain" id="PRO_5026996515" description="DUF3613 domain-containing protein" evidence="2">
    <location>
        <begin position="32"/>
        <end position="138"/>
    </location>
</feature>
<dbReference type="RefSeq" id="WP_175111618.1">
    <property type="nucleotide sequence ID" value="NZ_CADIKF010000020.1"/>
</dbReference>
<gene>
    <name evidence="3" type="ORF">LMG29739_02916</name>
</gene>
<feature type="signal peptide" evidence="2">
    <location>
        <begin position="1"/>
        <end position="31"/>
    </location>
</feature>
<dbReference type="Pfam" id="PF12266">
    <property type="entry name" value="DUF3613"/>
    <property type="match status" value="1"/>
</dbReference>
<feature type="region of interest" description="Disordered" evidence="1">
    <location>
        <begin position="42"/>
        <end position="64"/>
    </location>
</feature>
<proteinExistence type="predicted"/>
<organism evidence="3 4">
    <name type="scientific">Paraburkholderia solisilvae</name>
    <dbReference type="NCBI Taxonomy" id="624376"/>
    <lineage>
        <taxon>Bacteria</taxon>
        <taxon>Pseudomonadati</taxon>
        <taxon>Pseudomonadota</taxon>
        <taxon>Betaproteobacteria</taxon>
        <taxon>Burkholderiales</taxon>
        <taxon>Burkholderiaceae</taxon>
        <taxon>Paraburkholderia</taxon>
    </lineage>
</organism>
<accession>A0A6J5DYN5</accession>
<reference evidence="3 4" key="1">
    <citation type="submission" date="2020-04" db="EMBL/GenBank/DDBJ databases">
        <authorList>
            <person name="De Canck E."/>
        </authorList>
    </citation>
    <scope>NUCLEOTIDE SEQUENCE [LARGE SCALE GENOMIC DNA]</scope>
    <source>
        <strain evidence="3 4">LMG 29739</strain>
    </source>
</reference>
<evidence type="ECO:0000256" key="1">
    <source>
        <dbReference type="SAM" id="MobiDB-lite"/>
    </source>
</evidence>
<sequence length="138" mass="14072">MEYVKRGSPLILATCVEGVLAVALAFGVAQAAVAQTQTGAAADPHAVDAVSQPAADASDAPPASEIGHATLSWLDLQRSGRAAAAPQPMLGAEASLAYQRYLDSFRTKIPASFGSSIDSGYSGNQLHVDYTNGGGPQN</sequence>
<dbReference type="InterPro" id="IPR022053">
    <property type="entry name" value="DUF3613"/>
</dbReference>
<keyword evidence="2" id="KW-0732">Signal</keyword>
<dbReference type="AlphaFoldDB" id="A0A6J5DYN5"/>
<name>A0A6J5DYN5_9BURK</name>
<evidence type="ECO:0000313" key="3">
    <source>
        <dbReference type="EMBL" id="CAB3758351.1"/>
    </source>
</evidence>
<evidence type="ECO:0000256" key="2">
    <source>
        <dbReference type="SAM" id="SignalP"/>
    </source>
</evidence>
<evidence type="ECO:0000313" key="4">
    <source>
        <dbReference type="Proteomes" id="UP000494329"/>
    </source>
</evidence>